<reference evidence="2 3" key="1">
    <citation type="submission" date="2018-07" db="EMBL/GenBank/DDBJ databases">
        <title>Genome sequence of Azospirillum sp. ATCC 49961.</title>
        <authorList>
            <person name="Sant'Anna F.H."/>
            <person name="Baldani J.I."/>
            <person name="Zilli J.E."/>
            <person name="Reis V.M."/>
            <person name="Hartmann A."/>
            <person name="Cruz L."/>
            <person name="de Souza E.M."/>
            <person name="de Oliveira Pedrosa F."/>
            <person name="Passaglia L.M.P."/>
        </authorList>
    </citation>
    <scope>NUCLEOTIDE SEQUENCE [LARGE SCALE GENOMIC DNA]</scope>
    <source>
        <strain evidence="2 3">ATCC 49961</strain>
    </source>
</reference>
<gene>
    <name evidence="2" type="ORF">DS843_24760</name>
</gene>
<dbReference type="RefSeq" id="WP_149471513.1">
    <property type="nucleotide sequence ID" value="NZ_QOKW01000027.1"/>
</dbReference>
<feature type="transmembrane region" description="Helical" evidence="1">
    <location>
        <begin position="28"/>
        <end position="53"/>
    </location>
</feature>
<dbReference type="Proteomes" id="UP000480854">
    <property type="component" value="Unassembled WGS sequence"/>
</dbReference>
<evidence type="ECO:0000313" key="3">
    <source>
        <dbReference type="Proteomes" id="UP000480854"/>
    </source>
</evidence>
<keyword evidence="1" id="KW-0472">Membrane</keyword>
<keyword evidence="3" id="KW-1185">Reference proteome</keyword>
<dbReference type="EMBL" id="QOKW01000027">
    <property type="protein sequence ID" value="KAA0677049.1"/>
    <property type="molecule type" value="Genomic_DNA"/>
</dbReference>
<protein>
    <submittedName>
        <fullName evidence="2">Uncharacterized protein</fullName>
    </submittedName>
</protein>
<evidence type="ECO:0000313" key="2">
    <source>
        <dbReference type="EMBL" id="KAA0677049.1"/>
    </source>
</evidence>
<dbReference type="AlphaFoldDB" id="A0A9W7KPU8"/>
<organism evidence="2 3">
    <name type="scientific">Roseomonas genomospecies 6</name>
    <dbReference type="NCBI Taxonomy" id="214106"/>
    <lineage>
        <taxon>Bacteria</taxon>
        <taxon>Pseudomonadati</taxon>
        <taxon>Pseudomonadota</taxon>
        <taxon>Alphaproteobacteria</taxon>
        <taxon>Acetobacterales</taxon>
        <taxon>Roseomonadaceae</taxon>
        <taxon>Roseomonas</taxon>
    </lineage>
</organism>
<name>A0A9W7KPU8_9PROT</name>
<keyword evidence="1" id="KW-1133">Transmembrane helix</keyword>
<accession>A0A9W7KPU8</accession>
<comment type="caution">
    <text evidence="2">The sequence shown here is derived from an EMBL/GenBank/DDBJ whole genome shotgun (WGS) entry which is preliminary data.</text>
</comment>
<evidence type="ECO:0000256" key="1">
    <source>
        <dbReference type="SAM" id="Phobius"/>
    </source>
</evidence>
<sequence length="74" mass="7884">MPTRRNPAVPPLPTPAALFDVGRTMAGLWPAVCLAAASPFFWAPPLWVLALMAPAGRAPEEAKGCDMARHPGRH</sequence>
<keyword evidence="1" id="KW-0812">Transmembrane</keyword>
<proteinExistence type="predicted"/>